<reference evidence="1 3" key="1">
    <citation type="submission" date="2015-09" db="EMBL/GenBank/DDBJ databases">
        <title>Genome announcement of multiple Pseudomonas syringae strains.</title>
        <authorList>
            <person name="Thakur S."/>
            <person name="Wang P.W."/>
            <person name="Gong Y."/>
            <person name="Weir B.S."/>
            <person name="Guttman D.S."/>
        </authorList>
    </citation>
    <scope>NUCLEOTIDE SEQUENCE [LARGE SCALE GENOMIC DNA]</scope>
    <source>
        <strain evidence="1 3">ICMP2823</strain>
    </source>
</reference>
<reference evidence="2 4" key="2">
    <citation type="submission" date="2018-08" db="EMBL/GenBank/DDBJ databases">
        <title>Recombination of ecologically and evolutionarily significant loci maintains genetic cohesion in the Pseudomonas syringae species complex.</title>
        <authorList>
            <person name="Dillon M."/>
            <person name="Thakur S."/>
            <person name="Almeida R.N.D."/>
            <person name="Weir B.S."/>
            <person name="Guttman D.S."/>
        </authorList>
    </citation>
    <scope>NUCLEOTIDE SEQUENCE [LARGE SCALE GENOMIC DNA]</scope>
    <source>
        <strain evidence="2 4">ICMP 2821</strain>
    </source>
</reference>
<protein>
    <submittedName>
        <fullName evidence="1">Uncharacterized protein</fullName>
    </submittedName>
</protein>
<dbReference type="PATRIC" id="fig|86840.3.peg.3881"/>
<accession>A0A0N8QUR4</accession>
<dbReference type="Proteomes" id="UP000281372">
    <property type="component" value="Unassembled WGS sequence"/>
</dbReference>
<dbReference type="EMBL" id="RBOW01000261">
    <property type="protein sequence ID" value="RMN36635.1"/>
    <property type="molecule type" value="Genomic_DNA"/>
</dbReference>
<dbReference type="AlphaFoldDB" id="A0A0N8QUR4"/>
<evidence type="ECO:0000313" key="3">
    <source>
        <dbReference type="Proteomes" id="UP000050564"/>
    </source>
</evidence>
<evidence type="ECO:0000313" key="2">
    <source>
        <dbReference type="EMBL" id="RMN36635.1"/>
    </source>
</evidence>
<dbReference type="Proteomes" id="UP000050564">
    <property type="component" value="Unassembled WGS sequence"/>
</dbReference>
<gene>
    <name evidence="1" type="ORF">ALO81_02755</name>
    <name evidence="2" type="ORF">ALQ64_01018</name>
</gene>
<name>A0A0N8QUR4_PSECA</name>
<evidence type="ECO:0000313" key="4">
    <source>
        <dbReference type="Proteomes" id="UP000281372"/>
    </source>
</evidence>
<sequence length="121" mass="13842">MMLKLGVNGWAALLAKLKVLRVTLCTNDLSISMIEEGSFKQAKHKLSETLGFPITAKNQSELDVIIRTCSTYFFESNFDPHRRFEEKKLKNFISSSKLEGINIPYPDGKRSLEIILAKHRR</sequence>
<evidence type="ECO:0000313" key="1">
    <source>
        <dbReference type="EMBL" id="KPW65118.1"/>
    </source>
</evidence>
<comment type="caution">
    <text evidence="1">The sequence shown here is derived from an EMBL/GenBank/DDBJ whole genome shotgun (WGS) entry which is preliminary data.</text>
</comment>
<organism evidence="1 3">
    <name type="scientific">Pseudomonas cannabina</name>
    <dbReference type="NCBI Taxonomy" id="86840"/>
    <lineage>
        <taxon>Bacteria</taxon>
        <taxon>Pseudomonadati</taxon>
        <taxon>Pseudomonadota</taxon>
        <taxon>Gammaproteobacteria</taxon>
        <taxon>Pseudomonadales</taxon>
        <taxon>Pseudomonadaceae</taxon>
        <taxon>Pseudomonas</taxon>
    </lineage>
</organism>
<proteinExistence type="predicted"/>
<dbReference type="EMBL" id="LJPX01000600">
    <property type="protein sequence ID" value="KPW65118.1"/>
    <property type="molecule type" value="Genomic_DNA"/>
</dbReference>